<keyword evidence="3" id="KW-1185">Reference proteome</keyword>
<evidence type="ECO:0000256" key="1">
    <source>
        <dbReference type="SAM" id="MobiDB-lite"/>
    </source>
</evidence>
<comment type="caution">
    <text evidence="2">The sequence shown here is derived from an EMBL/GenBank/DDBJ whole genome shotgun (WGS) entry which is preliminary data.</text>
</comment>
<reference evidence="2 3" key="1">
    <citation type="journal article" date="2023" name="Arcadia Sci">
        <title>De novo assembly of a long-read Amblyomma americanum tick genome.</title>
        <authorList>
            <person name="Chou S."/>
            <person name="Poskanzer K.E."/>
            <person name="Rollins M."/>
            <person name="Thuy-Boun P.S."/>
        </authorList>
    </citation>
    <scope>NUCLEOTIDE SEQUENCE [LARGE SCALE GENOMIC DNA]</scope>
    <source>
        <strain evidence="2">F_SG_1</strain>
        <tissue evidence="2">Salivary glands</tissue>
    </source>
</reference>
<dbReference type="AlphaFoldDB" id="A0AAQ4DH17"/>
<sequence length="240" mass="27487">MKPPPTRRARLRRPLPQLHRKLPLARLRRPRRRPPRVPKCRRQRRPRARQPAPAPWIKCKTQRQTSPAPLRQPAVPLCQPPAHLRQPLPLRQPPPASPTTPAWVQLCRWQRWSSGSASPTCSSRERRGAWPLLLAVVSGPCHQLKPGSKVPDQPVARAEPFTNSAQFYGRHNTLHWENNGTKQQTRTCTSGRVSKRCYMARDACHHLYAPALFHEVVRVYTPPGSSQAQLWRTTVEHGRS</sequence>
<evidence type="ECO:0000313" key="3">
    <source>
        <dbReference type="Proteomes" id="UP001321473"/>
    </source>
</evidence>
<dbReference type="Proteomes" id="UP001321473">
    <property type="component" value="Unassembled WGS sequence"/>
</dbReference>
<organism evidence="2 3">
    <name type="scientific">Amblyomma americanum</name>
    <name type="common">Lone star tick</name>
    <dbReference type="NCBI Taxonomy" id="6943"/>
    <lineage>
        <taxon>Eukaryota</taxon>
        <taxon>Metazoa</taxon>
        <taxon>Ecdysozoa</taxon>
        <taxon>Arthropoda</taxon>
        <taxon>Chelicerata</taxon>
        <taxon>Arachnida</taxon>
        <taxon>Acari</taxon>
        <taxon>Parasitiformes</taxon>
        <taxon>Ixodida</taxon>
        <taxon>Ixodoidea</taxon>
        <taxon>Ixodidae</taxon>
        <taxon>Amblyomminae</taxon>
        <taxon>Amblyomma</taxon>
    </lineage>
</organism>
<feature type="region of interest" description="Disordered" evidence="1">
    <location>
        <begin position="1"/>
        <end position="72"/>
    </location>
</feature>
<evidence type="ECO:0000313" key="2">
    <source>
        <dbReference type="EMBL" id="KAK8761757.1"/>
    </source>
</evidence>
<feature type="compositionally biased region" description="Basic residues" evidence="1">
    <location>
        <begin position="1"/>
        <end position="48"/>
    </location>
</feature>
<proteinExistence type="predicted"/>
<dbReference type="EMBL" id="JARKHS020030772">
    <property type="protein sequence ID" value="KAK8761757.1"/>
    <property type="molecule type" value="Genomic_DNA"/>
</dbReference>
<name>A0AAQ4DH17_AMBAM</name>
<protein>
    <submittedName>
        <fullName evidence="2">Uncharacterized protein</fullName>
    </submittedName>
</protein>
<gene>
    <name evidence="2" type="ORF">V5799_026978</name>
</gene>
<accession>A0AAQ4DH17</accession>